<evidence type="ECO:0000313" key="2">
    <source>
        <dbReference type="Proteomes" id="UP000035680"/>
    </source>
</evidence>
<proteinExistence type="predicted"/>
<sequence length="316" mass="36900">MSGDNNEDDKQSSEGNGGPSGINNKVSNETKGKVRNTMLLSFGDEMEEEDEFSVVLKGKGKSAHDLLDDEKLSKETAIDTSKFGGQSGSSTTTTTGFRKKKTKKENVPERFDDEEEDLQKLVDESKARENEEKLKNLKDEIRKMQKEYKKSLRQLLPEEEEVKSETVKEYYNTKLKFKDKTKNIHKLKDPRREEQTMEMLSQFRNKLHELSTKKVMSERRCGDEVKKVEEEKKEEPKPMEEENKEERIQMPNLDWEAEDLPDEEWMVHKFVAPAPDPNVTRAKDANLKDESEDWYDLSDPRNKINVRKRMKLDNEE</sequence>
<accession>A0A0K0FGT6</accession>
<organism evidence="2 3">
    <name type="scientific">Strongyloides venezuelensis</name>
    <name type="common">Threadworm</name>
    <dbReference type="NCBI Taxonomy" id="75913"/>
    <lineage>
        <taxon>Eukaryota</taxon>
        <taxon>Metazoa</taxon>
        <taxon>Ecdysozoa</taxon>
        <taxon>Nematoda</taxon>
        <taxon>Chromadorea</taxon>
        <taxon>Rhabditida</taxon>
        <taxon>Tylenchina</taxon>
        <taxon>Panagrolaimomorpha</taxon>
        <taxon>Strongyloidoidea</taxon>
        <taxon>Strongyloididae</taxon>
        <taxon>Strongyloides</taxon>
    </lineage>
</organism>
<feature type="region of interest" description="Disordered" evidence="1">
    <location>
        <begin position="1"/>
        <end position="34"/>
    </location>
</feature>
<feature type="compositionally biased region" description="Basic and acidic residues" evidence="1">
    <location>
        <begin position="209"/>
        <end position="248"/>
    </location>
</feature>
<dbReference type="AlphaFoldDB" id="A0A0K0FGT6"/>
<dbReference type="Proteomes" id="UP000035680">
    <property type="component" value="Unassembled WGS sequence"/>
</dbReference>
<evidence type="ECO:0000313" key="3">
    <source>
        <dbReference type="WBParaSite" id="SVE_0809200.1"/>
    </source>
</evidence>
<name>A0A0K0FGT6_STRVS</name>
<feature type="region of interest" description="Disordered" evidence="1">
    <location>
        <begin position="76"/>
        <end position="117"/>
    </location>
</feature>
<feature type="region of interest" description="Disordered" evidence="1">
    <location>
        <begin position="209"/>
        <end position="252"/>
    </location>
</feature>
<dbReference type="WBParaSite" id="SVE_0809200.1">
    <property type="protein sequence ID" value="SVE_0809200.1"/>
    <property type="gene ID" value="SVE_0809200"/>
</dbReference>
<feature type="compositionally biased region" description="Low complexity" evidence="1">
    <location>
        <begin position="80"/>
        <end position="96"/>
    </location>
</feature>
<keyword evidence="2" id="KW-1185">Reference proteome</keyword>
<evidence type="ECO:0000256" key="1">
    <source>
        <dbReference type="SAM" id="MobiDB-lite"/>
    </source>
</evidence>
<dbReference type="STRING" id="75913.A0A0K0FGT6"/>
<protein>
    <submittedName>
        <fullName evidence="3">Peptidyl-prolyl cis-trans isomerase CWC27 homolog (inferred by orthology to a human protein)</fullName>
    </submittedName>
</protein>
<reference evidence="3" key="2">
    <citation type="submission" date="2015-08" db="UniProtKB">
        <authorList>
            <consortium name="WormBaseParasite"/>
        </authorList>
    </citation>
    <scope>IDENTIFICATION</scope>
</reference>
<reference evidence="2" key="1">
    <citation type="submission" date="2014-07" db="EMBL/GenBank/DDBJ databases">
        <authorList>
            <person name="Martin A.A"/>
            <person name="De Silva N."/>
        </authorList>
    </citation>
    <scope>NUCLEOTIDE SEQUENCE</scope>
</reference>